<gene>
    <name evidence="3" type="ORF">NB640_05855</name>
</gene>
<feature type="domain" description="YhdP central" evidence="2">
    <location>
        <begin position="26"/>
        <end position="1360"/>
    </location>
</feature>
<evidence type="ECO:0000313" key="4">
    <source>
        <dbReference type="Proteomes" id="UP001156215"/>
    </source>
</evidence>
<dbReference type="InterPro" id="IPR025263">
    <property type="entry name" value="YhdP_central"/>
</dbReference>
<dbReference type="PANTHER" id="PTHR38690">
    <property type="entry name" value="PROTEASE-RELATED"/>
    <property type="match status" value="1"/>
</dbReference>
<dbReference type="KEGG" id="ovb:NB640_05855"/>
<organism evidence="3 4">
    <name type="scientific">Oxalobacter vibrioformis</name>
    <dbReference type="NCBI Taxonomy" id="933080"/>
    <lineage>
        <taxon>Bacteria</taxon>
        <taxon>Pseudomonadati</taxon>
        <taxon>Pseudomonadota</taxon>
        <taxon>Betaproteobacteria</taxon>
        <taxon>Burkholderiales</taxon>
        <taxon>Oxalobacteraceae</taxon>
        <taxon>Oxalobacter</taxon>
    </lineage>
</organism>
<dbReference type="EMBL" id="CP098242">
    <property type="protein sequence ID" value="WAW11152.1"/>
    <property type="molecule type" value="Genomic_DNA"/>
</dbReference>
<dbReference type="Pfam" id="PF13116">
    <property type="entry name" value="YhdP"/>
    <property type="match status" value="1"/>
</dbReference>
<keyword evidence="1" id="KW-0812">Transmembrane</keyword>
<evidence type="ECO:0000256" key="1">
    <source>
        <dbReference type="SAM" id="Phobius"/>
    </source>
</evidence>
<dbReference type="PANTHER" id="PTHR38690:SF1">
    <property type="entry name" value="PROTEASE"/>
    <property type="match status" value="1"/>
</dbReference>
<keyword evidence="1" id="KW-1133">Transmembrane helix</keyword>
<sequence>MQKLLNAWQKGQERLRKIRGNPDSRLMRLSRIALRIAFAGYLVFCAIFLSVRYIVLPQISQYKPNVEKMLSDGFGRQVTISRIDASWYGFHPLLKLNELVIHDPEGNPALQLPQVTAEISWWSFFVFDLRLAHLEINRPELDIRRDKSGNLFVAGLPADTSTRKKGGGMDWVLVQDKITIRDGTIRWLDEMRDAPELALKDLNFILVNDGRQHRMRFIAHSSITQSGEIDIRADFVHPMFAERISDTSAWKGNLYVALPAAELDPWKPYVDFPYGLKRGAGAVNAWMTFDHARIADLTVDIDLKDVIFQFEPHLPVLDLVHISGRLSAKELFDASAVSDNLSLGDRPHTVALSDIFLETADGIRMESLDFSERHMPATDGKPASTEITTDELDLGTLIQMTKYLPLSAEQRKMLNDFSPSGELNHFTIRWEGQYPDLVSYQLNGKFKNLSMNAVAARSARAATAKTPAQAAIPAIPGFKNLTGGISANEYGGSLELDSDAATLNMPSYFPKSSWNFDALKLLANWSFATRDEFIFVIEKMDFSLDGISVSLFGRHVKPTGEDEKSAPGKIDMTATVKSIDMTNVRNYVPLQTKEVLRTWLTKAFEEGTASNITVHLKGDLAEFPFAGAAKAPGSEFSVRMDVSNVRLNHAPTMLTREGKLMWQPIDKINGWLTIKGGEIVIHADNAILSGAMLSNVDVVIPDMLAEDASLNITGNANGELQDFIRFVNASPVNDVIGGLTEESKTMGKTSLLLKMQMPLSNMANSKVQGTVQFADNEIHLFPDLPVLTAVRGKVHFSDKGFELNGVNAQFLGGNVSITGGTKDGRSQVNASGTLTADGLRRNYPGGSMGKMMRRLSGSMPYTLSIAQKAGSQGGGYPDIVLESGMNGLGIDLPAPLGKKASETRQLRVTANAIASMGKARRDEIRIAYGSGAAAHYERQKTDKIWQLVRGGLGINMKPVLHPGVSLNLKMPSLDMNVWQESLDALFADDGKGKGASKGGADIGKYVEPQQFFIQVDELSAMEFKLSNAVITGSRQAGRWQADVDANELKGQLIWTEPTGKQATGKLTGRFATLAIPRSSPEKIEDIVKRDSVRQIPALDLVVDNFTLFDIKLGRIELVANNTVGPTGREWRINRLSVSNPDARLQSTGNWVVDHSGAQHTRMNYDLDIVNAGKLLDRFGYKGILSGGKGKMHGDISWAGLPYSLDIPSLSGKIDLNVGKGQFLKVDPGMAKLLGVLSMQSLPRRLTLDFRDVFSDGFAFDEIVAKAEITKGVARTENLTMKGVQATVLMDGSVDIARETQNLHVAVLPEINAGAASLAYSVINPAIGVGTFLAQLFLKDPLSKTFTFEYQITGSWAEPNIQKIESKDSRAKKFMDAIKPENKDEI</sequence>
<dbReference type="Proteomes" id="UP001156215">
    <property type="component" value="Chromosome"/>
</dbReference>
<feature type="transmembrane region" description="Helical" evidence="1">
    <location>
        <begin position="32"/>
        <end position="55"/>
    </location>
</feature>
<reference evidence="3" key="1">
    <citation type="journal article" date="2022" name="Front. Microbiol.">
        <title>New perspectives on an old grouping: The genomic and phenotypic variability of Oxalobacter formigenes and the implications for calcium oxalate stone prevention.</title>
        <authorList>
            <person name="Chmiel J.A."/>
            <person name="Carr C."/>
            <person name="Stuivenberg G.A."/>
            <person name="Venema R."/>
            <person name="Chanyi R.M."/>
            <person name="Al K.F."/>
            <person name="Giguere D."/>
            <person name="Say H."/>
            <person name="Akouris P.P."/>
            <person name="Dominguez Romero S.A."/>
            <person name="Kwong A."/>
            <person name="Tai V."/>
            <person name="Koval S.F."/>
            <person name="Razvi H."/>
            <person name="Bjazevic J."/>
            <person name="Burton J.P."/>
        </authorList>
    </citation>
    <scope>NUCLEOTIDE SEQUENCE</scope>
    <source>
        <strain evidence="3">WoOx3</strain>
    </source>
</reference>
<keyword evidence="4" id="KW-1185">Reference proteome</keyword>
<protein>
    <submittedName>
        <fullName evidence="3">TIGR02099 family protein</fullName>
    </submittedName>
</protein>
<proteinExistence type="predicted"/>
<name>A0A9E9M0Y5_9BURK</name>
<accession>A0A9E9M0Y5</accession>
<dbReference type="RefSeq" id="WP_269310262.1">
    <property type="nucleotide sequence ID" value="NZ_CP098242.1"/>
</dbReference>
<evidence type="ECO:0000259" key="2">
    <source>
        <dbReference type="Pfam" id="PF13116"/>
    </source>
</evidence>
<keyword evidence="1" id="KW-0472">Membrane</keyword>
<dbReference type="NCBIfam" id="TIGR02099">
    <property type="entry name" value="YhdP family protein"/>
    <property type="match status" value="1"/>
</dbReference>
<evidence type="ECO:0000313" key="3">
    <source>
        <dbReference type="EMBL" id="WAW11152.1"/>
    </source>
</evidence>
<dbReference type="InterPro" id="IPR011836">
    <property type="entry name" value="YhdP"/>
</dbReference>